<keyword evidence="2" id="KW-1133">Transmembrane helix</keyword>
<evidence type="ECO:0000256" key="2">
    <source>
        <dbReference type="SAM" id="Phobius"/>
    </source>
</evidence>
<evidence type="ECO:0000313" key="6">
    <source>
        <dbReference type="Proteomes" id="UP001219934"/>
    </source>
</evidence>
<keyword evidence="3" id="KW-0732">Signal</keyword>
<keyword evidence="2" id="KW-0812">Transmembrane</keyword>
<feature type="transmembrane region" description="Helical" evidence="2">
    <location>
        <begin position="145"/>
        <end position="164"/>
    </location>
</feature>
<dbReference type="SUPFAM" id="SSF48726">
    <property type="entry name" value="Immunoglobulin"/>
    <property type="match status" value="1"/>
</dbReference>
<evidence type="ECO:0000313" key="5">
    <source>
        <dbReference type="EMBL" id="KAJ4935339.1"/>
    </source>
</evidence>
<accession>A0AAD6B321</accession>
<keyword evidence="6" id="KW-1185">Reference proteome</keyword>
<evidence type="ECO:0000256" key="3">
    <source>
        <dbReference type="SAM" id="SignalP"/>
    </source>
</evidence>
<dbReference type="Pfam" id="PF07686">
    <property type="entry name" value="V-set"/>
    <property type="match status" value="1"/>
</dbReference>
<proteinExistence type="predicted"/>
<dbReference type="Proteomes" id="UP001219934">
    <property type="component" value="Unassembled WGS sequence"/>
</dbReference>
<evidence type="ECO:0000256" key="1">
    <source>
        <dbReference type="SAM" id="MobiDB-lite"/>
    </source>
</evidence>
<feature type="signal peptide" evidence="3">
    <location>
        <begin position="1"/>
        <end position="19"/>
    </location>
</feature>
<protein>
    <recommendedName>
        <fullName evidence="4">Ig-like domain-containing protein</fullName>
    </recommendedName>
</protein>
<dbReference type="InterPro" id="IPR013783">
    <property type="entry name" value="Ig-like_fold"/>
</dbReference>
<feature type="region of interest" description="Disordered" evidence="1">
    <location>
        <begin position="292"/>
        <end position="322"/>
    </location>
</feature>
<dbReference type="AlphaFoldDB" id="A0AAD6B321"/>
<dbReference type="PROSITE" id="PS50835">
    <property type="entry name" value="IG_LIKE"/>
    <property type="match status" value="1"/>
</dbReference>
<dbReference type="EMBL" id="JAPTMU010000011">
    <property type="protein sequence ID" value="KAJ4935339.1"/>
    <property type="molecule type" value="Genomic_DNA"/>
</dbReference>
<name>A0AAD6B321_9TELE</name>
<dbReference type="InterPro" id="IPR013106">
    <property type="entry name" value="Ig_V-set"/>
</dbReference>
<dbReference type="Gene3D" id="2.60.40.10">
    <property type="entry name" value="Immunoglobulins"/>
    <property type="match status" value="1"/>
</dbReference>
<comment type="caution">
    <text evidence="5">The sequence shown here is derived from an EMBL/GenBank/DDBJ whole genome shotgun (WGS) entry which is preliminary data.</text>
</comment>
<sequence length="335" mass="37294">MDTDGWMFILALHFICVTSNDEPYNKSSCVKDPDVCEMHTLSTQLGSSVLLPCNFKPSNVTRVSWTQTPNLDLLQLTSAGRIVFLNPRYGRVKAFPNQGQEGNFAISINELNNSDLGCYVCTRGDDCLQVELVAEHGAQSVNMMLLIYISAGGAAFILLSVGGYCCMKFCCKNTASYNPEGAGTEEETGQTFLGFHKRKTGRVPGGQQQGGAHNPNLVYENEDQGPFNQQEEPGDYCNTVSGAMPHPDLTLHPDSSSGIDPNLNQFQRTEKLFNRLRQASVKRTYYVNQDEMRQQQASSTLEEKRRRGLGKKKAKENAEFKNPIYNRSVDQLNHL</sequence>
<keyword evidence="2" id="KW-0472">Membrane</keyword>
<dbReference type="InterPro" id="IPR007110">
    <property type="entry name" value="Ig-like_dom"/>
</dbReference>
<organism evidence="5 6">
    <name type="scientific">Pogonophryne albipinna</name>
    <dbReference type="NCBI Taxonomy" id="1090488"/>
    <lineage>
        <taxon>Eukaryota</taxon>
        <taxon>Metazoa</taxon>
        <taxon>Chordata</taxon>
        <taxon>Craniata</taxon>
        <taxon>Vertebrata</taxon>
        <taxon>Euteleostomi</taxon>
        <taxon>Actinopterygii</taxon>
        <taxon>Neopterygii</taxon>
        <taxon>Teleostei</taxon>
        <taxon>Neoteleostei</taxon>
        <taxon>Acanthomorphata</taxon>
        <taxon>Eupercaria</taxon>
        <taxon>Perciformes</taxon>
        <taxon>Notothenioidei</taxon>
        <taxon>Pogonophryne</taxon>
    </lineage>
</organism>
<evidence type="ECO:0000259" key="4">
    <source>
        <dbReference type="PROSITE" id="PS50835"/>
    </source>
</evidence>
<feature type="domain" description="Ig-like" evidence="4">
    <location>
        <begin position="33"/>
        <end position="122"/>
    </location>
</feature>
<feature type="chain" id="PRO_5042034375" description="Ig-like domain-containing protein" evidence="3">
    <location>
        <begin position="20"/>
        <end position="335"/>
    </location>
</feature>
<dbReference type="InterPro" id="IPR036179">
    <property type="entry name" value="Ig-like_dom_sf"/>
</dbReference>
<reference evidence="5" key="1">
    <citation type="submission" date="2022-11" db="EMBL/GenBank/DDBJ databases">
        <title>Chromosome-level genome of Pogonophryne albipinna.</title>
        <authorList>
            <person name="Jo E."/>
        </authorList>
    </citation>
    <scope>NUCLEOTIDE SEQUENCE</scope>
    <source>
        <strain evidence="5">SGF0006</strain>
        <tissue evidence="5">Muscle</tissue>
    </source>
</reference>
<gene>
    <name evidence="5" type="ORF">JOQ06_016875</name>
</gene>